<dbReference type="OrthoDB" id="8865864at2759"/>
<organism evidence="2 3">
    <name type="scientific">Leptobrachium leishanense</name>
    <name type="common">Leishan spiny toad</name>
    <dbReference type="NCBI Taxonomy" id="445787"/>
    <lineage>
        <taxon>Eukaryota</taxon>
        <taxon>Metazoa</taxon>
        <taxon>Chordata</taxon>
        <taxon>Craniata</taxon>
        <taxon>Vertebrata</taxon>
        <taxon>Euteleostomi</taxon>
        <taxon>Amphibia</taxon>
        <taxon>Batrachia</taxon>
        <taxon>Anura</taxon>
        <taxon>Pelobatoidea</taxon>
        <taxon>Megophryidae</taxon>
        <taxon>Leptobrachium</taxon>
    </lineage>
</organism>
<keyword evidence="3" id="KW-1185">Reference proteome</keyword>
<feature type="transmembrane region" description="Helical" evidence="1">
    <location>
        <begin position="80"/>
        <end position="100"/>
    </location>
</feature>
<proteinExistence type="predicted"/>
<sequence length="108" mass="12212">MLKSKTFMKKTRSGGVLKIVREHYLRDDITCGCEGCEECSQENPVLQLETVLQSSLCTSPHYLLPDTNVLLHQVLKCHAIVLLALGLFIIKKMCLLLHVVQPESEFDK</sequence>
<evidence type="ECO:0000313" key="2">
    <source>
        <dbReference type="Ensembl" id="ENSLLEP00000039997.1"/>
    </source>
</evidence>
<evidence type="ECO:0000313" key="3">
    <source>
        <dbReference type="Proteomes" id="UP000694569"/>
    </source>
</evidence>
<keyword evidence="1" id="KW-0472">Membrane</keyword>
<name>A0A8C5WI91_9ANUR</name>
<dbReference type="Ensembl" id="ENSLLET00000041611.1">
    <property type="protein sequence ID" value="ENSLLEP00000039997.1"/>
    <property type="gene ID" value="ENSLLEG00000025455.1"/>
</dbReference>
<dbReference type="GeneTree" id="ENSGT00530000063106"/>
<reference evidence="2" key="2">
    <citation type="submission" date="2025-09" db="UniProtKB">
        <authorList>
            <consortium name="Ensembl"/>
        </authorList>
    </citation>
    <scope>IDENTIFICATION</scope>
</reference>
<dbReference type="Gene3D" id="3.40.50.1010">
    <property type="entry name" value="5'-nuclease"/>
    <property type="match status" value="1"/>
</dbReference>
<reference evidence="2" key="1">
    <citation type="submission" date="2025-08" db="UniProtKB">
        <authorList>
            <consortium name="Ensembl"/>
        </authorList>
    </citation>
    <scope>IDENTIFICATION</scope>
</reference>
<keyword evidence="1" id="KW-1133">Transmembrane helix</keyword>
<accession>A0A8C5WI91</accession>
<evidence type="ECO:0000256" key="1">
    <source>
        <dbReference type="SAM" id="Phobius"/>
    </source>
</evidence>
<keyword evidence="1" id="KW-0812">Transmembrane</keyword>
<dbReference type="AlphaFoldDB" id="A0A8C5WI91"/>
<protein>
    <submittedName>
        <fullName evidence="2">Uncharacterized protein</fullName>
    </submittedName>
</protein>
<dbReference type="Proteomes" id="UP000694569">
    <property type="component" value="Unplaced"/>
</dbReference>